<comment type="caution">
    <text evidence="2">The sequence shown here is derived from an EMBL/GenBank/DDBJ whole genome shotgun (WGS) entry which is preliminary data.</text>
</comment>
<protein>
    <submittedName>
        <fullName evidence="2">DeoR family transcriptional regulator</fullName>
    </submittedName>
</protein>
<dbReference type="InterPro" id="IPR048770">
    <property type="entry name" value="SoFic-like_C"/>
</dbReference>
<name>A0ABW5W0Y3_9MICO</name>
<keyword evidence="3" id="KW-1185">Reference proteome</keyword>
<sequence length="84" mass="9606">MQAVRVETVDVVRHTLRSVNSDLVEVLMEQPYCRVRDVVERCGVTRQTAVRWLRDLVGAGVLAEVKAGREAMFINRQLMNVLRP</sequence>
<feature type="domain" description="Adenylyltransferase SoFic-like C-terminal" evidence="1">
    <location>
        <begin position="7"/>
        <end position="78"/>
    </location>
</feature>
<dbReference type="Proteomes" id="UP001597479">
    <property type="component" value="Unassembled WGS sequence"/>
</dbReference>
<dbReference type="Pfam" id="PF21248">
    <property type="entry name" value="SoFic-like_C"/>
    <property type="match status" value="1"/>
</dbReference>
<dbReference type="InterPro" id="IPR036388">
    <property type="entry name" value="WH-like_DNA-bd_sf"/>
</dbReference>
<dbReference type="SUPFAM" id="SSF46785">
    <property type="entry name" value="Winged helix' DNA-binding domain"/>
    <property type="match status" value="1"/>
</dbReference>
<reference evidence="3" key="1">
    <citation type="journal article" date="2019" name="Int. J. Syst. Evol. Microbiol.">
        <title>The Global Catalogue of Microorganisms (GCM) 10K type strain sequencing project: providing services to taxonomists for standard genome sequencing and annotation.</title>
        <authorList>
            <consortium name="The Broad Institute Genomics Platform"/>
            <consortium name="The Broad Institute Genome Sequencing Center for Infectious Disease"/>
            <person name="Wu L."/>
            <person name="Ma J."/>
        </authorList>
    </citation>
    <scope>NUCLEOTIDE SEQUENCE [LARGE SCALE GENOMIC DNA]</scope>
    <source>
        <strain evidence="3">CCM 7044</strain>
    </source>
</reference>
<evidence type="ECO:0000313" key="2">
    <source>
        <dbReference type="EMBL" id="MFD2797562.1"/>
    </source>
</evidence>
<proteinExistence type="predicted"/>
<dbReference type="EMBL" id="JBHUOG010000002">
    <property type="protein sequence ID" value="MFD2797562.1"/>
    <property type="molecule type" value="Genomic_DNA"/>
</dbReference>
<dbReference type="InterPro" id="IPR036390">
    <property type="entry name" value="WH_DNA-bd_sf"/>
</dbReference>
<accession>A0ABW5W0Y3</accession>
<dbReference type="Gene3D" id="1.10.10.10">
    <property type="entry name" value="Winged helix-like DNA-binding domain superfamily/Winged helix DNA-binding domain"/>
    <property type="match status" value="1"/>
</dbReference>
<evidence type="ECO:0000259" key="1">
    <source>
        <dbReference type="Pfam" id="PF21248"/>
    </source>
</evidence>
<gene>
    <name evidence="2" type="ORF">ACFS27_28665</name>
</gene>
<evidence type="ECO:0000313" key="3">
    <source>
        <dbReference type="Proteomes" id="UP001597479"/>
    </source>
</evidence>
<organism evidence="2 3">
    <name type="scientific">Promicromonospora vindobonensis</name>
    <dbReference type="NCBI Taxonomy" id="195748"/>
    <lineage>
        <taxon>Bacteria</taxon>
        <taxon>Bacillati</taxon>
        <taxon>Actinomycetota</taxon>
        <taxon>Actinomycetes</taxon>
        <taxon>Micrococcales</taxon>
        <taxon>Promicromonosporaceae</taxon>
        <taxon>Promicromonospora</taxon>
    </lineage>
</organism>
<dbReference type="RefSeq" id="WP_377190682.1">
    <property type="nucleotide sequence ID" value="NZ_JBHUOG010000002.1"/>
</dbReference>